<protein>
    <recommendedName>
        <fullName evidence="3">DUF945 domain-containing protein</fullName>
    </recommendedName>
</protein>
<sequence length="352" mass="38419">MAHELDTTDGVTSFADSRVDASGRVDAWHKLGTPVGHTMTVDEALDAAHMRGWDVRTMPLTAEVPDQTGEGTLSLTVPDRNVVLRTNPVNGGTEALGVVGNRWTPFQNEQTTELLNQIVDEGGAHIETIGALRGGRDTFVTMKLPSHMEFRSPVTGEMDVTDLYISVLNNHTGQAPLRALIAPVRIVCANTQRMAEHAARSTATLRHTGTPDKRLAEIRQLLGLTFQYRDTFVEQVEKLIKREMSPVQVIEVLEDIWNVPGATTEKQAESRKLRAAEVVDLYRTAETVAPFRGTAFGVYNAVTEYLDHVAPLAGAAAKAEGEEAAIKRAQRTLMSNDLGDMKAKAFTALLPV</sequence>
<dbReference type="EMBL" id="KT270441">
    <property type="protein sequence ID" value="AKY02805.1"/>
    <property type="molecule type" value="Genomic_DNA"/>
</dbReference>
<dbReference type="GeneID" id="26641333"/>
<accession>A0A0K1Y6R2</accession>
<name>A0A0K1Y6R2_9CAUD</name>
<dbReference type="KEGG" id="vg:26641333"/>
<proteinExistence type="predicted"/>
<dbReference type="OrthoDB" id="5256at10239"/>
<gene>
    <name evidence="1" type="ORF">SEA_BROWNCNA_92</name>
</gene>
<reference evidence="2" key="1">
    <citation type="submission" date="2015-07" db="EMBL/GenBank/DDBJ databases">
        <authorList>
            <person name="Peister A."/>
            <person name="Blumer L.S."/>
            <person name="Brown G.E."/>
            <person name="Attia A.B."/>
            <person name="Bradley K.A."/>
            <person name="Cerda N.J."/>
            <person name="Comeaux R.M."/>
            <person name="Delaney R."/>
            <person name="Fowler D.R."/>
            <person name="Garner J.A."/>
            <person name="McGary K.L."/>
            <person name="Moore J.H."/>
            <person name="Morris L.K."/>
            <person name="Powell E.M."/>
            <person name="Williams C.L."/>
            <person name="Williams R.L."/>
            <person name="Wilson J.B."/>
            <person name="Witherspoon E.J."/>
            <person name="Bolles M.R."/>
            <person name="Garrick M."/>
            <person name="Lowe A.R."/>
            <person name="Delesalle V.A."/>
            <person name="Bradley K.W."/>
            <person name="Asai D.J."/>
            <person name="Bowman C.A."/>
            <person name="Russell D.A."/>
            <person name="Pope W.H."/>
            <person name="Jacobs-Sera D."/>
            <person name="Hendrix R.W."/>
            <person name="Hatfull G.F."/>
        </authorList>
    </citation>
    <scope>NUCLEOTIDE SEQUENCE [LARGE SCALE GENOMIC DNA]</scope>
</reference>
<evidence type="ECO:0008006" key="3">
    <source>
        <dbReference type="Google" id="ProtNLM"/>
    </source>
</evidence>
<dbReference type="RefSeq" id="YP_009215009.1">
    <property type="nucleotide sequence ID" value="NC_028968.1"/>
</dbReference>
<dbReference type="InterPro" id="IPR017686">
    <property type="entry name" value="Phg/plasmid-like_prot"/>
</dbReference>
<dbReference type="NCBIfam" id="TIGR03299">
    <property type="entry name" value="LGT_TIGR03299"/>
    <property type="match status" value="1"/>
</dbReference>
<dbReference type="Proteomes" id="UP000201833">
    <property type="component" value="Segment"/>
</dbReference>
<evidence type="ECO:0000313" key="2">
    <source>
        <dbReference type="Proteomes" id="UP000201833"/>
    </source>
</evidence>
<keyword evidence="2" id="KW-1185">Reference proteome</keyword>
<organism evidence="1 2">
    <name type="scientific">Mycobacterium phage BrownCNA</name>
    <dbReference type="NCBI Taxonomy" id="1698252"/>
    <lineage>
        <taxon>Viruses</taxon>
        <taxon>Duplodnaviria</taxon>
        <taxon>Heunggongvirae</taxon>
        <taxon>Uroviricota</taxon>
        <taxon>Caudoviricetes</taxon>
        <taxon>Bclasvirinae</taxon>
        <taxon>Coopervirus</taxon>
        <taxon>Coopervirus brownCNA</taxon>
    </lineage>
</organism>
<evidence type="ECO:0000313" key="1">
    <source>
        <dbReference type="EMBL" id="AKY02805.1"/>
    </source>
</evidence>
<dbReference type="InterPro" id="IPR026325">
    <property type="entry name" value="DUF932"/>
</dbReference>
<dbReference type="Pfam" id="PF06067">
    <property type="entry name" value="DUF932"/>
    <property type="match status" value="1"/>
</dbReference>